<dbReference type="PROSITE" id="PS50234">
    <property type="entry name" value="VWFA"/>
    <property type="match status" value="1"/>
</dbReference>
<organism evidence="3 4">
    <name type="scientific">Mycobacterium botniense</name>
    <dbReference type="NCBI Taxonomy" id="84962"/>
    <lineage>
        <taxon>Bacteria</taxon>
        <taxon>Bacillati</taxon>
        <taxon>Actinomycetota</taxon>
        <taxon>Actinomycetes</taxon>
        <taxon>Mycobacteriales</taxon>
        <taxon>Mycobacteriaceae</taxon>
        <taxon>Mycobacterium</taxon>
    </lineage>
</organism>
<sequence>MANDDVIAERVQRLNLLASALSGYALRVAPVEPGTPAWTDGRTVFLDSEASTRSQVEALAVQASLLAAGSLEPNVLRRLVRRRTLARRYLAVEAHRALAANEHVLPPRVRSLIDRDMAARSDSPAASLEVALSRQPIADPPEVFGVIRARNVLVGKNRASPTEPNRRLEQRRQSRARAELDDDAGGVDTFSSPVGGGGALGRLLQKMLRVVRRLDEGGPPGVDAPTRRTRSGTRRGGNAVVSAAEAGAFEESPRTGTATKYPEWDVHRRRYRLNWCTVREVTPDPKDGTSPQLSDARLGRALARLRMGLDRCHREVQGDDIDIDAAVEARVEAMAGSAPDDAVYLDNLRRLRDLSVLVLLDVSGSVAEAGTIGQTVHQQQRAAAAALVFALHHLGDRVALYAFHSQGRSAVHLMPVKRFDDKLDALVMRRLSGLMPGAYSRLGAAIRHSATVLDRQGGTTRRLLVVLSDGLAYDHGYERVYGAADARRALAEARHRGIGCLCLTIGAGTDVEDLQRVFGSAAHATIPRLEQLGQLIGPLFRSALRSAEVRRRVSSSRLTAAHAWSDSTAGAGKG</sequence>
<name>A0A7I9XZE5_9MYCO</name>
<feature type="domain" description="VWFA" evidence="2">
    <location>
        <begin position="355"/>
        <end position="544"/>
    </location>
</feature>
<evidence type="ECO:0000313" key="3">
    <source>
        <dbReference type="EMBL" id="GFG75178.1"/>
    </source>
</evidence>
<reference evidence="3 4" key="1">
    <citation type="journal article" date="2019" name="Emerg. Microbes Infect.">
        <title>Comprehensive subspecies identification of 175 nontuberculous mycobacteria species based on 7547 genomic profiles.</title>
        <authorList>
            <person name="Matsumoto Y."/>
            <person name="Kinjo T."/>
            <person name="Motooka D."/>
            <person name="Nabeya D."/>
            <person name="Jung N."/>
            <person name="Uechi K."/>
            <person name="Horii T."/>
            <person name="Iida T."/>
            <person name="Fujita J."/>
            <person name="Nakamura S."/>
        </authorList>
    </citation>
    <scope>NUCLEOTIDE SEQUENCE [LARGE SCALE GENOMIC DNA]</scope>
    <source>
        <strain evidence="3 4">JCM 17322</strain>
    </source>
</reference>
<feature type="region of interest" description="Disordered" evidence="1">
    <location>
        <begin position="214"/>
        <end position="258"/>
    </location>
</feature>
<dbReference type="Gene3D" id="3.40.50.410">
    <property type="entry name" value="von Willebrand factor, type A domain"/>
    <property type="match status" value="1"/>
</dbReference>
<feature type="region of interest" description="Disordered" evidence="1">
    <location>
        <begin position="157"/>
        <end position="193"/>
    </location>
</feature>
<proteinExistence type="predicted"/>
<dbReference type="PANTHER" id="PTHR41248:SF1">
    <property type="entry name" value="NORD PROTEIN"/>
    <property type="match status" value="1"/>
</dbReference>
<evidence type="ECO:0000313" key="4">
    <source>
        <dbReference type="Proteomes" id="UP000465361"/>
    </source>
</evidence>
<dbReference type="EMBL" id="BLKW01000004">
    <property type="protein sequence ID" value="GFG75178.1"/>
    <property type="molecule type" value="Genomic_DNA"/>
</dbReference>
<evidence type="ECO:0000256" key="1">
    <source>
        <dbReference type="SAM" id="MobiDB-lite"/>
    </source>
</evidence>
<dbReference type="RefSeq" id="WP_246216746.1">
    <property type="nucleotide sequence ID" value="NZ_BLKW01000004.1"/>
</dbReference>
<dbReference type="InterPro" id="IPR051928">
    <property type="entry name" value="NorD/CobT"/>
</dbReference>
<accession>A0A7I9XZE5</accession>
<evidence type="ECO:0000259" key="2">
    <source>
        <dbReference type="PROSITE" id="PS50234"/>
    </source>
</evidence>
<dbReference type="AlphaFoldDB" id="A0A7I9XZE5"/>
<protein>
    <recommendedName>
        <fullName evidence="2">VWFA domain-containing protein</fullName>
    </recommendedName>
</protein>
<dbReference type="Pfam" id="PF13519">
    <property type="entry name" value="VWA_2"/>
    <property type="match status" value="1"/>
</dbReference>
<dbReference type="SUPFAM" id="SSF53300">
    <property type="entry name" value="vWA-like"/>
    <property type="match status" value="1"/>
</dbReference>
<feature type="compositionally biased region" description="Basic and acidic residues" evidence="1">
    <location>
        <begin position="164"/>
        <end position="179"/>
    </location>
</feature>
<comment type="caution">
    <text evidence="3">The sequence shown here is derived from an EMBL/GenBank/DDBJ whole genome shotgun (WGS) entry which is preliminary data.</text>
</comment>
<dbReference type="PANTHER" id="PTHR41248">
    <property type="entry name" value="NORD PROTEIN"/>
    <property type="match status" value="1"/>
</dbReference>
<dbReference type="InterPro" id="IPR002035">
    <property type="entry name" value="VWF_A"/>
</dbReference>
<dbReference type="InterPro" id="IPR036465">
    <property type="entry name" value="vWFA_dom_sf"/>
</dbReference>
<dbReference type="SMART" id="SM00327">
    <property type="entry name" value="VWA"/>
    <property type="match status" value="1"/>
</dbReference>
<gene>
    <name evidence="3" type="ORF">MBOT_25430</name>
</gene>
<keyword evidence="4" id="KW-1185">Reference proteome</keyword>
<dbReference type="Proteomes" id="UP000465361">
    <property type="component" value="Unassembled WGS sequence"/>
</dbReference>